<dbReference type="Pfam" id="PF12392">
    <property type="entry name" value="DUF3656"/>
    <property type="match status" value="1"/>
</dbReference>
<protein>
    <submittedName>
        <fullName evidence="2">U32 family peptidase</fullName>
    </submittedName>
</protein>
<dbReference type="InterPro" id="IPR001539">
    <property type="entry name" value="Peptidase_U32"/>
</dbReference>
<accession>A0A9D1TBS2</accession>
<feature type="domain" description="Peptidase U32 collagenase" evidence="1">
    <location>
        <begin position="355"/>
        <end position="438"/>
    </location>
</feature>
<evidence type="ECO:0000313" key="2">
    <source>
        <dbReference type="EMBL" id="HIV26022.1"/>
    </source>
</evidence>
<evidence type="ECO:0000259" key="1">
    <source>
        <dbReference type="Pfam" id="PF12392"/>
    </source>
</evidence>
<evidence type="ECO:0000313" key="3">
    <source>
        <dbReference type="Proteomes" id="UP000824169"/>
    </source>
</evidence>
<name>A0A9D1TBS2_9FIRM</name>
<dbReference type="PROSITE" id="PS01276">
    <property type="entry name" value="PEPTIDASE_U32"/>
    <property type="match status" value="1"/>
</dbReference>
<proteinExistence type="predicted"/>
<dbReference type="InterPro" id="IPR020988">
    <property type="entry name" value="Pept_U32_collagenase"/>
</dbReference>
<dbReference type="AlphaFoldDB" id="A0A9D1TBS2"/>
<dbReference type="Pfam" id="PF01136">
    <property type="entry name" value="Peptidase_U32"/>
    <property type="match status" value="1"/>
</dbReference>
<dbReference type="InterPro" id="IPR051454">
    <property type="entry name" value="RNA/ubiquinone_mod_enzymes"/>
</dbReference>
<comment type="caution">
    <text evidence="2">The sequence shown here is derived from an EMBL/GenBank/DDBJ whole genome shotgun (WGS) entry which is preliminary data.</text>
</comment>
<reference evidence="2" key="1">
    <citation type="submission" date="2020-10" db="EMBL/GenBank/DDBJ databases">
        <authorList>
            <person name="Gilroy R."/>
        </authorList>
    </citation>
    <scope>NUCLEOTIDE SEQUENCE</scope>
    <source>
        <strain evidence="2">CHK188-20938</strain>
    </source>
</reference>
<dbReference type="PANTHER" id="PTHR30217">
    <property type="entry name" value="PEPTIDASE U32 FAMILY"/>
    <property type="match status" value="1"/>
</dbReference>
<dbReference type="PANTHER" id="PTHR30217:SF10">
    <property type="entry name" value="23S RRNA 5-HYDROXYCYTIDINE C2501 SYNTHASE"/>
    <property type="match status" value="1"/>
</dbReference>
<organism evidence="2 3">
    <name type="scientific">Candidatus Scatomonas pullistercoris</name>
    <dbReference type="NCBI Taxonomy" id="2840920"/>
    <lineage>
        <taxon>Bacteria</taxon>
        <taxon>Bacillati</taxon>
        <taxon>Bacillota</taxon>
        <taxon>Clostridia</taxon>
        <taxon>Lachnospirales</taxon>
        <taxon>Lachnospiraceae</taxon>
        <taxon>Lachnospiraceae incertae sedis</taxon>
        <taxon>Candidatus Scatomonas</taxon>
    </lineage>
</organism>
<dbReference type="Proteomes" id="UP000824169">
    <property type="component" value="Unassembled WGS sequence"/>
</dbReference>
<dbReference type="EMBL" id="DVOO01000029">
    <property type="protein sequence ID" value="HIV26022.1"/>
    <property type="molecule type" value="Genomic_DNA"/>
</dbReference>
<reference evidence="2" key="2">
    <citation type="journal article" date="2021" name="PeerJ">
        <title>Extensive microbial diversity within the chicken gut microbiome revealed by metagenomics and culture.</title>
        <authorList>
            <person name="Gilroy R."/>
            <person name="Ravi A."/>
            <person name="Getino M."/>
            <person name="Pursley I."/>
            <person name="Horton D.L."/>
            <person name="Alikhan N.F."/>
            <person name="Baker D."/>
            <person name="Gharbi K."/>
            <person name="Hall N."/>
            <person name="Watson M."/>
            <person name="Adriaenssens E.M."/>
            <person name="Foster-Nyarko E."/>
            <person name="Jarju S."/>
            <person name="Secka A."/>
            <person name="Antonio M."/>
            <person name="Oren A."/>
            <person name="Chaudhuri R.R."/>
            <person name="La Ragione R."/>
            <person name="Hildebrand F."/>
            <person name="Pallen M.J."/>
        </authorList>
    </citation>
    <scope>NUCLEOTIDE SEQUENCE</scope>
    <source>
        <strain evidence="2">CHK188-20938</strain>
    </source>
</reference>
<sequence length="735" mass="82799">MRQAELLAPAGSFEALRAALGAGADAVYTGGSLFGARAYADNLDEKRLLEAIDEVHLAGKKLYLTVNTLLKENELEQKLYRYLLPYYRAGLDGVLVQDFGVLSFIRKEFPDLPVHASTQMAVTGPAGARFLEQQGVRRLVAARELSLAELKEIHETTGMELEAFVHGALCYCYSGQCLMSSLIGGRSGNRGRCAQPCRLPYEVWENGRRLNGKDTAYPLNTKDMCTVELIPQILGAGVFSLKIEGRMKKPAYAAGVVEIYRKYLDLYLERQAHYDSHPEEFRAEERDRKRLFALFNRDGFNQSYFLVRNGREMMALRNEKLTGRKPEPERTGETEKEECQAELIRSGIRGYLYLAPEKPAYFCVSCASFTAGITKEGVQRAQRQPLTEARVRAQMNKTGNSNFYFEDLQIDLEENVFVPVQFLNELRREALGQLRENMLSGFRRKAPEPRETISVKTSSGKPGDWKLWVLPETEEQFRSLLKIPGIDGYYLPAGLWGADRYHSAAEAVRKSGREVRLALPYIVRRDGKTDYIRELHAWKPDGLSGILVRNLESLGILRETDLLGLAILDSGMYTFNNRAVKFWRDQGTAGDTAPLELNQRELSVRDNSRSELVVYGRAPMMISGQCLKKNLDRCRAGGSRLVLRDRKGKDFPVLCDCANCCNVIYNSLPTDLAGEWESIKKMGFSGFRLHFTVENGREAAWTAERFLKIMKGTEQAGELPGGGECTKGHFKRGVE</sequence>
<gene>
    <name evidence="2" type="ORF">IAB71_09660</name>
</gene>